<dbReference type="InterPro" id="IPR004720">
    <property type="entry name" value="PTS_IIB_sorbose-sp"/>
</dbReference>
<dbReference type="Gene3D" id="3.40.35.10">
    <property type="entry name" value="Phosphotransferase system, sorbose subfamily IIB component"/>
    <property type="match status" value="1"/>
</dbReference>
<accession>A0A1S8KFQ9</accession>
<evidence type="ECO:0000256" key="2">
    <source>
        <dbReference type="ARBA" id="ARBA00022448"/>
    </source>
</evidence>
<evidence type="ECO:0000256" key="6">
    <source>
        <dbReference type="ARBA" id="ARBA00022683"/>
    </source>
</evidence>
<gene>
    <name evidence="9" type="ORF">B1P95_16930</name>
</gene>
<feature type="domain" description="PTS EIIB type-4" evidence="8">
    <location>
        <begin position="1"/>
        <end position="36"/>
    </location>
</feature>
<keyword evidence="5" id="KW-0808">Transferase</keyword>
<dbReference type="GO" id="GO:0008982">
    <property type="term" value="F:protein-N(PI)-phosphohistidine-sugar phosphotransferase activity"/>
    <property type="evidence" value="ECO:0007669"/>
    <property type="project" value="InterPro"/>
</dbReference>
<keyword evidence="2" id="KW-0813">Transport</keyword>
<comment type="caution">
    <text evidence="9">The sequence shown here is derived from an EMBL/GenBank/DDBJ whole genome shotgun (WGS) entry which is preliminary data.</text>
</comment>
<evidence type="ECO:0000256" key="7">
    <source>
        <dbReference type="ARBA" id="ARBA00022777"/>
    </source>
</evidence>
<evidence type="ECO:0000256" key="4">
    <source>
        <dbReference type="ARBA" id="ARBA00022597"/>
    </source>
</evidence>
<dbReference type="EMBL" id="MVGJ01000366">
    <property type="protein sequence ID" value="OOL78634.1"/>
    <property type="molecule type" value="Genomic_DNA"/>
</dbReference>
<evidence type="ECO:0000313" key="10">
    <source>
        <dbReference type="Proteomes" id="UP000191171"/>
    </source>
</evidence>
<reference evidence="9 10" key="1">
    <citation type="submission" date="2017-02" db="EMBL/GenBank/DDBJ databases">
        <title>Clonality and virulence of isolates of VRE in Hematopoietic Stem Cell Transplanted (HSCT) patients.</title>
        <authorList>
            <person name="Marchi A.P."/>
            <person name="Martins R.C."/>
            <person name="Marie S.K."/>
            <person name="Levin A.S."/>
            <person name="Costa S.F."/>
        </authorList>
    </citation>
    <scope>NUCLEOTIDE SEQUENCE [LARGE SCALE GENOMIC DNA]</scope>
    <source>
        <strain evidence="9 10">LIM1759</strain>
    </source>
</reference>
<keyword evidence="4" id="KW-0762">Sugar transport</keyword>
<evidence type="ECO:0000259" key="8">
    <source>
        <dbReference type="PROSITE" id="PS51101"/>
    </source>
</evidence>
<feature type="non-terminal residue" evidence="9">
    <location>
        <position position="36"/>
    </location>
</feature>
<dbReference type="Pfam" id="PF03830">
    <property type="entry name" value="PTSIIB_sorb"/>
    <property type="match status" value="1"/>
</dbReference>
<dbReference type="AlphaFoldDB" id="A0A1S8KFQ9"/>
<evidence type="ECO:0000256" key="3">
    <source>
        <dbReference type="ARBA" id="ARBA00022490"/>
    </source>
</evidence>
<dbReference type="GO" id="GO:0005737">
    <property type="term" value="C:cytoplasm"/>
    <property type="evidence" value="ECO:0007669"/>
    <property type="project" value="UniProtKB-SubCell"/>
</dbReference>
<evidence type="ECO:0000256" key="1">
    <source>
        <dbReference type="ARBA" id="ARBA00004496"/>
    </source>
</evidence>
<dbReference type="GO" id="GO:0009401">
    <property type="term" value="P:phosphoenolpyruvate-dependent sugar phosphotransferase system"/>
    <property type="evidence" value="ECO:0007669"/>
    <property type="project" value="UniProtKB-KW"/>
</dbReference>
<keyword evidence="6" id="KW-0598">Phosphotransferase system</keyword>
<dbReference type="GO" id="GO:0016301">
    <property type="term" value="F:kinase activity"/>
    <property type="evidence" value="ECO:0007669"/>
    <property type="project" value="UniProtKB-KW"/>
</dbReference>
<dbReference type="InterPro" id="IPR036667">
    <property type="entry name" value="PTS_IIB_sorbose-sp_sf"/>
</dbReference>
<name>A0A1S8KFQ9_ENTFC</name>
<dbReference type="SUPFAM" id="SSF52728">
    <property type="entry name" value="PTS IIb component"/>
    <property type="match status" value="1"/>
</dbReference>
<proteinExistence type="predicted"/>
<evidence type="ECO:0000256" key="5">
    <source>
        <dbReference type="ARBA" id="ARBA00022679"/>
    </source>
</evidence>
<evidence type="ECO:0000313" key="9">
    <source>
        <dbReference type="EMBL" id="OOL78634.1"/>
    </source>
</evidence>
<comment type="subcellular location">
    <subcellularLocation>
        <location evidence="1">Cytoplasm</location>
    </subcellularLocation>
</comment>
<dbReference type="PROSITE" id="PS51101">
    <property type="entry name" value="PTS_EIIB_TYPE_4"/>
    <property type="match status" value="1"/>
</dbReference>
<sequence>MDIRLARIDDRLIHGQVATVWSKQTGVERIIVISDV</sequence>
<organism evidence="9 10">
    <name type="scientific">Enterococcus faecium</name>
    <name type="common">Streptococcus faecium</name>
    <dbReference type="NCBI Taxonomy" id="1352"/>
    <lineage>
        <taxon>Bacteria</taxon>
        <taxon>Bacillati</taxon>
        <taxon>Bacillota</taxon>
        <taxon>Bacilli</taxon>
        <taxon>Lactobacillales</taxon>
        <taxon>Enterococcaceae</taxon>
        <taxon>Enterococcus</taxon>
    </lineage>
</organism>
<protein>
    <submittedName>
        <fullName evidence="9">PTS fructose transporter subunit IIB</fullName>
    </submittedName>
</protein>
<dbReference type="Proteomes" id="UP000191171">
    <property type="component" value="Unassembled WGS sequence"/>
</dbReference>
<keyword evidence="3" id="KW-0963">Cytoplasm</keyword>
<keyword evidence="7" id="KW-0418">Kinase</keyword>